<dbReference type="Proteomes" id="UP000604083">
    <property type="component" value="Unassembled WGS sequence"/>
</dbReference>
<reference evidence="1" key="1">
    <citation type="submission" date="2021-01" db="EMBL/GenBank/DDBJ databases">
        <title>Modified the classification status of verrucomicrobia.</title>
        <authorList>
            <person name="Feng X."/>
        </authorList>
    </citation>
    <scope>NUCLEOTIDE SEQUENCE</scope>
    <source>
        <strain evidence="1">KCTC 12986</strain>
    </source>
</reference>
<organism evidence="1 2">
    <name type="scientific">Roseibacillus ishigakijimensis</name>
    <dbReference type="NCBI Taxonomy" id="454146"/>
    <lineage>
        <taxon>Bacteria</taxon>
        <taxon>Pseudomonadati</taxon>
        <taxon>Verrucomicrobiota</taxon>
        <taxon>Verrucomicrobiia</taxon>
        <taxon>Verrucomicrobiales</taxon>
        <taxon>Verrucomicrobiaceae</taxon>
        <taxon>Roseibacillus</taxon>
    </lineage>
</organism>
<accession>A0A934RNH4</accession>
<evidence type="ECO:0000313" key="1">
    <source>
        <dbReference type="EMBL" id="MBK1832558.1"/>
    </source>
</evidence>
<evidence type="ECO:0000313" key="2">
    <source>
        <dbReference type="Proteomes" id="UP000604083"/>
    </source>
</evidence>
<dbReference type="EMBL" id="JAENIO010000001">
    <property type="protein sequence ID" value="MBK1832558.1"/>
    <property type="molecule type" value="Genomic_DNA"/>
</dbReference>
<dbReference type="AlphaFoldDB" id="A0A934RNH4"/>
<gene>
    <name evidence="1" type="ORF">JIN78_00680</name>
</gene>
<comment type="caution">
    <text evidence="1">The sequence shown here is derived from an EMBL/GenBank/DDBJ whole genome shotgun (WGS) entry which is preliminary data.</text>
</comment>
<dbReference type="RefSeq" id="WP_200389990.1">
    <property type="nucleotide sequence ID" value="NZ_JAENIO010000001.1"/>
</dbReference>
<name>A0A934RNH4_9BACT</name>
<sequence>MATAYIETTIPSLYCGRPARRLIEAARQNLTKIWWDEQRQEFNLVCSQTVLDECSLGDPAMAAKRLEFLAEIPLLELTDEVATIAQALLSKQIIPTKAADDAIHIAVASVHQIDFLVTWNCKHLANPRNWRRISDCLAEFNYRASVICTPEDLLGDDN</sequence>
<dbReference type="Gene3D" id="3.40.50.1010">
    <property type="entry name" value="5'-nuclease"/>
    <property type="match status" value="1"/>
</dbReference>
<keyword evidence="2" id="KW-1185">Reference proteome</keyword>
<dbReference type="CDD" id="cd18687">
    <property type="entry name" value="PIN_VapC-like"/>
    <property type="match status" value="1"/>
</dbReference>
<dbReference type="SUPFAM" id="SSF88723">
    <property type="entry name" value="PIN domain-like"/>
    <property type="match status" value="1"/>
</dbReference>
<proteinExistence type="predicted"/>
<dbReference type="InterPro" id="IPR029060">
    <property type="entry name" value="PIN-like_dom_sf"/>
</dbReference>
<protein>
    <submittedName>
        <fullName evidence="1">Type II toxin-antitoxin system VapC family toxin</fullName>
    </submittedName>
</protein>